<dbReference type="InterPro" id="IPR002575">
    <property type="entry name" value="Aminoglycoside_PTrfase"/>
</dbReference>
<evidence type="ECO:0000313" key="3">
    <source>
        <dbReference type="EMBL" id="GLY72536.1"/>
    </source>
</evidence>
<dbReference type="EMBL" id="BSTJ01000001">
    <property type="protein sequence ID" value="GLY72536.1"/>
    <property type="molecule type" value="Genomic_DNA"/>
</dbReference>
<accession>A0A9W6RB02</accession>
<feature type="compositionally biased region" description="Basic and acidic residues" evidence="1">
    <location>
        <begin position="54"/>
        <end position="64"/>
    </location>
</feature>
<dbReference type="RefSeq" id="WP_285617593.1">
    <property type="nucleotide sequence ID" value="NZ_BSTJ01000001.1"/>
</dbReference>
<dbReference type="AlphaFoldDB" id="A0A9W6RB02"/>
<dbReference type="InterPro" id="IPR011009">
    <property type="entry name" value="Kinase-like_dom_sf"/>
</dbReference>
<name>A0A9W6RB02_9ACTN</name>
<gene>
    <name evidence="3" type="ORF">Airi01_008030</name>
</gene>
<reference evidence="3" key="1">
    <citation type="submission" date="2023-03" db="EMBL/GenBank/DDBJ databases">
        <title>Actinoallomurus iriomotensis NBRC 103681.</title>
        <authorList>
            <person name="Ichikawa N."/>
            <person name="Sato H."/>
            <person name="Tonouchi N."/>
        </authorList>
    </citation>
    <scope>NUCLEOTIDE SEQUENCE</scope>
    <source>
        <strain evidence="3">NBRC 103681</strain>
    </source>
</reference>
<evidence type="ECO:0000259" key="2">
    <source>
        <dbReference type="Pfam" id="PF01636"/>
    </source>
</evidence>
<organism evidence="3 4">
    <name type="scientific">Actinoallomurus iriomotensis</name>
    <dbReference type="NCBI Taxonomy" id="478107"/>
    <lineage>
        <taxon>Bacteria</taxon>
        <taxon>Bacillati</taxon>
        <taxon>Actinomycetota</taxon>
        <taxon>Actinomycetes</taxon>
        <taxon>Streptosporangiales</taxon>
        <taxon>Thermomonosporaceae</taxon>
        <taxon>Actinoallomurus</taxon>
    </lineage>
</organism>
<sequence>MANTHAVEVGSATVVKRYRRWAQGEHRREWRALTLLAEHAPGLAPVPGFPQPTDPDRPPGRADLEADPPSVTMTRLEGVPLAGRLTGAQVGGLAEAVAGVQTAIPGPVLRALPFRLLHPLVVLRRLRAWCARRPSPDGDPLVARAFGAVTDWAGRPRLDEVFSAEFTPVFGLGDGNLANYLWDGARVRIVDFEYSGLSDRAYELAEVVEHISVWVGDGLDAPAFLSRFELTPAETARLRECRRLLALYWFGSVLSEDPERPRNPPGTAARQAGRLLALLGA</sequence>
<dbReference type="Proteomes" id="UP001165135">
    <property type="component" value="Unassembled WGS sequence"/>
</dbReference>
<feature type="region of interest" description="Disordered" evidence="1">
    <location>
        <begin position="42"/>
        <end position="68"/>
    </location>
</feature>
<comment type="caution">
    <text evidence="3">The sequence shown here is derived from an EMBL/GenBank/DDBJ whole genome shotgun (WGS) entry which is preliminary data.</text>
</comment>
<protein>
    <recommendedName>
        <fullName evidence="2">Aminoglycoside phosphotransferase domain-containing protein</fullName>
    </recommendedName>
</protein>
<dbReference type="Pfam" id="PF01636">
    <property type="entry name" value="APH"/>
    <property type="match status" value="1"/>
</dbReference>
<feature type="domain" description="Aminoglycoside phosphotransferase" evidence="2">
    <location>
        <begin position="12"/>
        <end position="224"/>
    </location>
</feature>
<dbReference type="SUPFAM" id="SSF56112">
    <property type="entry name" value="Protein kinase-like (PK-like)"/>
    <property type="match status" value="1"/>
</dbReference>
<dbReference type="Gene3D" id="3.90.1200.10">
    <property type="match status" value="1"/>
</dbReference>
<evidence type="ECO:0000256" key="1">
    <source>
        <dbReference type="SAM" id="MobiDB-lite"/>
    </source>
</evidence>
<evidence type="ECO:0000313" key="4">
    <source>
        <dbReference type="Proteomes" id="UP001165135"/>
    </source>
</evidence>
<proteinExistence type="predicted"/>